<gene>
    <name evidence="3" type="ORF">Mgra_00009500</name>
</gene>
<keyword evidence="4" id="KW-1185">Reference proteome</keyword>
<dbReference type="Proteomes" id="UP000605970">
    <property type="component" value="Unassembled WGS sequence"/>
</dbReference>
<accession>A0A8S9Z969</accession>
<name>A0A8S9Z969_9BILA</name>
<comment type="caution">
    <text evidence="3">The sequence shown here is derived from an EMBL/GenBank/DDBJ whole genome shotgun (WGS) entry which is preliminary data.</text>
</comment>
<feature type="signal peptide" evidence="2">
    <location>
        <begin position="1"/>
        <end position="22"/>
    </location>
</feature>
<keyword evidence="1" id="KW-0175">Coiled coil</keyword>
<evidence type="ECO:0000256" key="1">
    <source>
        <dbReference type="SAM" id="Coils"/>
    </source>
</evidence>
<feature type="chain" id="PRO_5035724100" evidence="2">
    <location>
        <begin position="23"/>
        <end position="242"/>
    </location>
</feature>
<protein>
    <submittedName>
        <fullName evidence="3">Uncharacterized protein</fullName>
    </submittedName>
</protein>
<evidence type="ECO:0000256" key="2">
    <source>
        <dbReference type="SAM" id="SignalP"/>
    </source>
</evidence>
<dbReference type="EMBL" id="JABEBT010000161">
    <property type="protein sequence ID" value="KAF7627218.1"/>
    <property type="molecule type" value="Genomic_DNA"/>
</dbReference>
<evidence type="ECO:0000313" key="4">
    <source>
        <dbReference type="Proteomes" id="UP000605970"/>
    </source>
</evidence>
<proteinExistence type="predicted"/>
<evidence type="ECO:0000313" key="3">
    <source>
        <dbReference type="EMBL" id="KAF7627218.1"/>
    </source>
</evidence>
<keyword evidence="2" id="KW-0732">Signal</keyword>
<organism evidence="3 4">
    <name type="scientific">Meloidogyne graminicola</name>
    <dbReference type="NCBI Taxonomy" id="189291"/>
    <lineage>
        <taxon>Eukaryota</taxon>
        <taxon>Metazoa</taxon>
        <taxon>Ecdysozoa</taxon>
        <taxon>Nematoda</taxon>
        <taxon>Chromadorea</taxon>
        <taxon>Rhabditida</taxon>
        <taxon>Tylenchina</taxon>
        <taxon>Tylenchomorpha</taxon>
        <taxon>Tylenchoidea</taxon>
        <taxon>Meloidogynidae</taxon>
        <taxon>Meloidogyninae</taxon>
        <taxon>Meloidogyne</taxon>
    </lineage>
</organism>
<dbReference type="AlphaFoldDB" id="A0A8S9Z969"/>
<reference evidence="3" key="1">
    <citation type="journal article" date="2020" name="Ecol. Evol.">
        <title>Genome structure and content of the rice root-knot nematode (Meloidogyne graminicola).</title>
        <authorList>
            <person name="Phan N.T."/>
            <person name="Danchin E.G.J."/>
            <person name="Klopp C."/>
            <person name="Perfus-Barbeoch L."/>
            <person name="Kozlowski D.K."/>
            <person name="Koutsovoulos G.D."/>
            <person name="Lopez-Roques C."/>
            <person name="Bouchez O."/>
            <person name="Zahm M."/>
            <person name="Besnard G."/>
            <person name="Bellafiore S."/>
        </authorList>
    </citation>
    <scope>NUCLEOTIDE SEQUENCE</scope>
    <source>
        <strain evidence="3">VN-18</strain>
    </source>
</reference>
<feature type="coiled-coil region" evidence="1">
    <location>
        <begin position="107"/>
        <end position="138"/>
    </location>
</feature>
<sequence length="242" mass="28737">MFFSIIKLFFVNLIIFPIILNAMIENGQNSQYDQEIILENYNKEHYKEMIDILTNELPKEITEKETLNIVEELINNAYNINKNLYDSTNEFINKLEEEQFFKFEEDLKNYLKNNKLNKKKKKQKEKKIQTNLDDEELNILQQSEHSFDITPNDQSMRTMINKENNLVNGQIERRRSLSDINDNVLKRIARSKNLNTSHSRRTNALTFLATPGRIFNSRNKNSNNSSFLNRSGRALRKFFSRN</sequence>